<proteinExistence type="predicted"/>
<accession>C6IG38</accession>
<feature type="domain" description="Type I restriction enzyme R protein N-terminal" evidence="1">
    <location>
        <begin position="35"/>
        <end position="144"/>
    </location>
</feature>
<dbReference type="RefSeq" id="WP_008761554.1">
    <property type="nucleotide sequence ID" value="NZ_AP022660.1"/>
</dbReference>
<dbReference type="EMBL" id="WCSB01000010">
    <property type="protein sequence ID" value="KAB4451986.1"/>
    <property type="molecule type" value="Genomic_DNA"/>
</dbReference>
<reference evidence="10" key="5">
    <citation type="submission" date="2021-02" db="EMBL/GenBank/DDBJ databases">
        <title>Infant gut strain persistence is associated with maternal origin, phylogeny, and functional potential including surface adhesion and iron acquisition.</title>
        <authorList>
            <person name="Lou Y.C."/>
        </authorList>
    </citation>
    <scope>NUCLEOTIDE SEQUENCE</scope>
    <source>
        <strain evidence="10">L3_082_243G1_dasL3_082_243G1_maxbin2.maxbin.015s ta_sub</strain>
    </source>
</reference>
<reference evidence="11" key="7">
    <citation type="submission" date="2021-07" db="EMBL/GenBank/DDBJ databases">
        <title>Comparative genomics of Bacteroides fragilis group isolates reveals species-dependent resistance mechanisms and validates clinical tools for resistance prediction.</title>
        <authorList>
            <person name="Wallace M.J."/>
            <person name="Jean S."/>
            <person name="Wallace M.A."/>
            <person name="Carey-Ann B.D."/>
            <person name="Dantas G."/>
        </authorList>
    </citation>
    <scope>NUCLEOTIDE SEQUENCE</scope>
    <source>
        <strain evidence="11">BJH_160</strain>
    </source>
</reference>
<evidence type="ECO:0000259" key="1">
    <source>
        <dbReference type="Pfam" id="PF13588"/>
    </source>
</evidence>
<evidence type="ECO:0000313" key="11">
    <source>
        <dbReference type="EMBL" id="MCE9237322.1"/>
    </source>
</evidence>
<dbReference type="Proteomes" id="UP000488521">
    <property type="component" value="Unassembled WGS sequence"/>
</dbReference>
<evidence type="ECO:0000313" key="24">
    <source>
        <dbReference type="Proteomes" id="UP000440614"/>
    </source>
</evidence>
<dbReference type="Proteomes" id="UP000500882">
    <property type="component" value="Chromosome"/>
</dbReference>
<dbReference type="PATRIC" id="fig|818.23.peg.2595"/>
<dbReference type="EMBL" id="CZAP01000001">
    <property type="protein sequence ID" value="CUO89795.1"/>
    <property type="molecule type" value="Genomic_DNA"/>
</dbReference>
<reference evidence="12" key="8">
    <citation type="submission" date="2022-10" db="EMBL/GenBank/DDBJ databases">
        <title>Human gut microbiome strain richness.</title>
        <authorList>
            <person name="Chen-Liaw A."/>
        </authorList>
    </citation>
    <scope>NUCLEOTIDE SEQUENCE</scope>
    <source>
        <strain evidence="12">1001283st1_A3_1001283B150304_161114</strain>
    </source>
</reference>
<evidence type="ECO:0000313" key="8">
    <source>
        <dbReference type="EMBL" id="KAB4477799.1"/>
    </source>
</evidence>
<dbReference type="EMBL" id="JAQNVG010000004">
    <property type="protein sequence ID" value="MDC2234816.1"/>
    <property type="molecule type" value="Genomic_DNA"/>
</dbReference>
<dbReference type="EMBL" id="WCSY01000001">
    <property type="protein sequence ID" value="KAB4316231.1"/>
    <property type="molecule type" value="Genomic_DNA"/>
</dbReference>
<dbReference type="Proteomes" id="UP000440614">
    <property type="component" value="Unassembled WGS sequence"/>
</dbReference>
<reference evidence="15 28" key="6">
    <citation type="submission" date="2021-06" db="EMBL/GenBank/DDBJ databases">
        <title>Interrogation of the integrated mobile genetic elements in gut-associated Bacteroides with a consensus prediction approach.</title>
        <authorList>
            <person name="Campbell D.E."/>
            <person name="Leigh J.R."/>
            <person name="Kim T."/>
            <person name="England W."/>
            <person name="Whitaker R.J."/>
            <person name="Degnan P.H."/>
        </authorList>
    </citation>
    <scope>NUCLEOTIDE SEQUENCE</scope>
    <source>
        <strain evidence="17">VPI-3443</strain>
        <strain evidence="16">VPI-BTDOT2</strain>
        <strain evidence="15 28">WAL8669</strain>
    </source>
</reference>
<dbReference type="Proteomes" id="UP000284785">
    <property type="component" value="Unassembled WGS sequence"/>
</dbReference>
<evidence type="ECO:0000313" key="16">
    <source>
        <dbReference type="EMBL" id="UYU73213.1"/>
    </source>
</evidence>
<dbReference type="EMBL" id="JAGZEE010000024">
    <property type="protein sequence ID" value="MBS5412202.1"/>
    <property type="molecule type" value="Genomic_DNA"/>
</dbReference>
<accession>A0A0P0FQ80</accession>
<dbReference type="Proteomes" id="UP000782901">
    <property type="component" value="Unassembled WGS sequence"/>
</dbReference>
<evidence type="ECO:0000313" key="12">
    <source>
        <dbReference type="EMBL" id="MDC2234816.1"/>
    </source>
</evidence>
<dbReference type="Pfam" id="PF13588">
    <property type="entry name" value="HSDR_N_2"/>
    <property type="match status" value="1"/>
</dbReference>
<evidence type="ECO:0000313" key="18">
    <source>
        <dbReference type="Proteomes" id="UP000095541"/>
    </source>
</evidence>
<dbReference type="EMBL" id="WCRY01000013">
    <property type="protein sequence ID" value="KAB4480788.1"/>
    <property type="molecule type" value="Genomic_DNA"/>
</dbReference>
<dbReference type="AlphaFoldDB" id="A0A0P0FQ80"/>
<evidence type="ECO:0000313" key="7">
    <source>
        <dbReference type="EMBL" id="KAB4457404.1"/>
    </source>
</evidence>
<dbReference type="InterPro" id="IPR029464">
    <property type="entry name" value="HSDR_N"/>
</dbReference>
<dbReference type="EMBL" id="QSJP01000005">
    <property type="protein sequence ID" value="RHD89300.1"/>
    <property type="molecule type" value="Genomic_DNA"/>
</dbReference>
<dbReference type="EMBL" id="WCRS01000002">
    <property type="protein sequence ID" value="KAB4477799.1"/>
    <property type="molecule type" value="Genomic_DNA"/>
</dbReference>
<evidence type="ECO:0000313" key="27">
    <source>
        <dbReference type="Proteomes" id="UP000500882"/>
    </source>
</evidence>
<evidence type="ECO:0000313" key="23">
    <source>
        <dbReference type="Proteomes" id="UP000436858"/>
    </source>
</evidence>
<evidence type="ECO:0000313" key="15">
    <source>
        <dbReference type="EMBL" id="UYU68402.1"/>
    </source>
</evidence>
<evidence type="ECO:0000313" key="28">
    <source>
        <dbReference type="Proteomes" id="UP001156218"/>
    </source>
</evidence>
<evidence type="ECO:0000313" key="17">
    <source>
        <dbReference type="EMBL" id="UYU90182.1"/>
    </source>
</evidence>
<evidence type="ECO:0000313" key="26">
    <source>
        <dbReference type="Proteomes" id="UP000488521"/>
    </source>
</evidence>
<name>A0A0P0FQ80_BACT4</name>
<dbReference type="EMBL" id="QROV01000005">
    <property type="protein sequence ID" value="RHL62348.1"/>
    <property type="molecule type" value="Genomic_DNA"/>
</dbReference>
<dbReference type="Proteomes" id="UP001162960">
    <property type="component" value="Chromosome"/>
</dbReference>
<reference evidence="22 23" key="3">
    <citation type="journal article" date="2019" name="Nat. Med.">
        <title>A library of human gut bacterial isolates paired with longitudinal multiomics data enables mechanistic microbiome research.</title>
        <authorList>
            <person name="Poyet M."/>
            <person name="Groussin M."/>
            <person name="Gibbons S.M."/>
            <person name="Avila-Pacheco J."/>
            <person name="Jiang X."/>
            <person name="Kearney S.M."/>
            <person name="Perrotta A.R."/>
            <person name="Berdy B."/>
            <person name="Zhao S."/>
            <person name="Lieberman T.D."/>
            <person name="Swanson P.K."/>
            <person name="Smith M."/>
            <person name="Roesemann S."/>
            <person name="Alexander J.E."/>
            <person name="Rich S.A."/>
            <person name="Livny J."/>
            <person name="Vlamakis H."/>
            <person name="Clish C."/>
            <person name="Bullock K."/>
            <person name="Deik A."/>
            <person name="Scott J."/>
            <person name="Pierce K.A."/>
            <person name="Xavier R.J."/>
            <person name="Alm E.J."/>
        </authorList>
    </citation>
    <scope>NUCLEOTIDE SEQUENCE [LARGE SCALE GENOMIC DNA]</scope>
    <source>
        <strain evidence="8 26">BIOML-A156</strain>
        <strain evidence="7 22">BIOML-A160</strain>
        <strain evidence="9 23">BIOML-A162</strain>
        <strain evidence="6 25">BIOML-A165</strain>
        <strain evidence="5 24">BIOML-A188</strain>
    </source>
</reference>
<dbReference type="Proteomes" id="UP001200544">
    <property type="component" value="Unassembled WGS sequence"/>
</dbReference>
<dbReference type="Proteomes" id="UP001156218">
    <property type="component" value="Chromosome"/>
</dbReference>
<dbReference type="EMBL" id="AP022660">
    <property type="protein sequence ID" value="BCA50186.1"/>
    <property type="molecule type" value="Genomic_DNA"/>
</dbReference>
<dbReference type="Proteomes" id="UP000436858">
    <property type="component" value="Unassembled WGS sequence"/>
</dbReference>
<evidence type="ECO:0000313" key="13">
    <source>
        <dbReference type="EMBL" id="RHD89300.1"/>
    </source>
</evidence>
<dbReference type="Proteomes" id="UP000436825">
    <property type="component" value="Unassembled WGS sequence"/>
</dbReference>
<dbReference type="EMBL" id="CP083681">
    <property type="protein sequence ID" value="UYU73213.1"/>
    <property type="molecule type" value="Genomic_DNA"/>
</dbReference>
<dbReference type="KEGG" id="btho:Btheta7330_02517"/>
<dbReference type="Proteomes" id="UP000460317">
    <property type="component" value="Unassembled WGS sequence"/>
</dbReference>
<dbReference type="EMBL" id="JAHYQA010000004">
    <property type="protein sequence ID" value="MCE9237322.1"/>
    <property type="molecule type" value="Genomic_DNA"/>
</dbReference>
<evidence type="ECO:0000313" key="4">
    <source>
        <dbReference type="EMBL" id="CUP77135.1"/>
    </source>
</evidence>
<dbReference type="OMA" id="EWVRQHC"/>
<evidence type="ECO:0000313" key="9">
    <source>
        <dbReference type="EMBL" id="KAB4480788.1"/>
    </source>
</evidence>
<dbReference type="Proteomes" id="UP000283616">
    <property type="component" value="Unassembled WGS sequence"/>
</dbReference>
<evidence type="ECO:0000313" key="21">
    <source>
        <dbReference type="Proteomes" id="UP000284785"/>
    </source>
</evidence>
<dbReference type="EMBL" id="CP083685">
    <property type="protein sequence ID" value="UYU90182.1"/>
    <property type="molecule type" value="Genomic_DNA"/>
</dbReference>
<evidence type="ECO:0000313" key="5">
    <source>
        <dbReference type="EMBL" id="KAB4316231.1"/>
    </source>
</evidence>
<reference evidence="2 27" key="4">
    <citation type="submission" date="2020-02" db="EMBL/GenBank/DDBJ databases">
        <title>Whole-genome sequencing and comparative analysis of the genomes of Bacteroides thetaiotaomicron and Escherichia coli isolated from a healthy resident in Vietnam.</title>
        <authorList>
            <person name="Mohsin M."/>
            <person name="Tanaka K."/>
            <person name="Kawahara R."/>
            <person name="Kondo S."/>
            <person name="Noguchi H."/>
            <person name="Motooka D."/>
            <person name="Nakamura S."/>
            <person name="Khong D.T."/>
            <person name="Nguyen T.N."/>
            <person name="Tran H.T."/>
            <person name="Yamamoto Y."/>
        </authorList>
    </citation>
    <scope>NUCLEOTIDE SEQUENCE [LARGE SCALE GENOMIC DNA]</scope>
    <source>
        <strain evidence="2 27">F9-2</strain>
    </source>
</reference>
<evidence type="ECO:0000313" key="14">
    <source>
        <dbReference type="EMBL" id="RHL62348.1"/>
    </source>
</evidence>
<evidence type="ECO:0000313" key="10">
    <source>
        <dbReference type="EMBL" id="MBS5412202.1"/>
    </source>
</evidence>
<protein>
    <submittedName>
        <fullName evidence="5">Type I restriction enzyme HsdR N-terminal domain-containing protein</fullName>
    </submittedName>
</protein>
<organism evidence="13 21">
    <name type="scientific">Bacteroides thetaiotaomicron</name>
    <dbReference type="NCBI Taxonomy" id="818"/>
    <lineage>
        <taxon>Bacteria</taxon>
        <taxon>Pseudomonadati</taxon>
        <taxon>Bacteroidota</taxon>
        <taxon>Bacteroidia</taxon>
        <taxon>Bacteroidales</taxon>
        <taxon>Bacteroidaceae</taxon>
        <taxon>Bacteroides</taxon>
    </lineage>
</organism>
<evidence type="ECO:0000313" key="19">
    <source>
        <dbReference type="Proteomes" id="UP000095576"/>
    </source>
</evidence>
<evidence type="ECO:0000313" key="3">
    <source>
        <dbReference type="EMBL" id="CUO89795.1"/>
    </source>
</evidence>
<reference evidence="20 21" key="2">
    <citation type="submission" date="2018-08" db="EMBL/GenBank/DDBJ databases">
        <title>A genome reference for cultivated species of the human gut microbiota.</title>
        <authorList>
            <person name="Zou Y."/>
            <person name="Xue W."/>
            <person name="Luo G."/>
        </authorList>
    </citation>
    <scope>NUCLEOTIDE SEQUENCE [LARGE SCALE GENOMIC DNA]</scope>
    <source>
        <strain evidence="14 20">AF37-12</strain>
        <strain evidence="13 21">AM30-26</strain>
    </source>
</reference>
<dbReference type="EMBL" id="CZBI01000002">
    <property type="protein sequence ID" value="CUP77135.1"/>
    <property type="molecule type" value="Genomic_DNA"/>
</dbReference>
<dbReference type="GeneID" id="60926857"/>
<reference evidence="18 19" key="1">
    <citation type="submission" date="2015-09" db="EMBL/GenBank/DDBJ databases">
        <authorList>
            <consortium name="Pathogen Informatics"/>
        </authorList>
    </citation>
    <scope>NUCLEOTIDE SEQUENCE [LARGE SCALE GENOMIC DNA]</scope>
    <source>
        <strain evidence="3 19">2789STDY5834899</strain>
        <strain evidence="4 18">2789STDY5834945</strain>
    </source>
</reference>
<evidence type="ECO:0000313" key="22">
    <source>
        <dbReference type="Proteomes" id="UP000436825"/>
    </source>
</evidence>
<evidence type="ECO:0000313" key="20">
    <source>
        <dbReference type="Proteomes" id="UP000283616"/>
    </source>
</evidence>
<gene>
    <name evidence="2" type="ORF">BatF92_21280</name>
    <name evidence="14" type="ORF">DW011_05710</name>
    <name evidence="13" type="ORF">DW780_08115</name>
    <name evidence="3" type="ORF">ERS852511_00504</name>
    <name evidence="4" type="ORF">ERS852557_01608</name>
    <name evidence="8" type="ORF">GAN59_02390</name>
    <name evidence="7" type="ORF">GAN75_08500</name>
    <name evidence="9" type="ORF">GAN91_14350</name>
    <name evidence="6" type="ORF">GAN93_12765</name>
    <name evidence="5" type="ORF">GAO51_01825</name>
    <name evidence="11" type="ORF">K0H07_09170</name>
    <name evidence="10" type="ORF">KHY35_16075</name>
    <name evidence="16" type="ORF">KQP59_08940</name>
    <name evidence="15" type="ORF">KQP68_09035</name>
    <name evidence="17" type="ORF">KQP74_19925</name>
    <name evidence="12" type="ORF">PO127_03520</name>
</gene>
<sequence length="149" mass="17530">MLSLNLPVFDTKINVRNGKNVIFDVIRKRYVALTPEEWVRQHFVHFLIAHKGYPNALLANEVMVKLNGTTKRCDTVLYRRDLSARMIVEYKAPHIEITQAVFDQITRYNMVLKVDYLIVSNGMQHYCCRMDYAHQSYTFLQDIPDYNAL</sequence>
<evidence type="ECO:0000313" key="6">
    <source>
        <dbReference type="EMBL" id="KAB4451986.1"/>
    </source>
</evidence>
<dbReference type="EMBL" id="WCRW01000004">
    <property type="protein sequence ID" value="KAB4457404.1"/>
    <property type="molecule type" value="Genomic_DNA"/>
</dbReference>
<evidence type="ECO:0000313" key="2">
    <source>
        <dbReference type="EMBL" id="BCA50186.1"/>
    </source>
</evidence>
<dbReference type="Proteomes" id="UP000095541">
    <property type="component" value="Unassembled WGS sequence"/>
</dbReference>
<dbReference type="Proteomes" id="UP001217776">
    <property type="component" value="Unassembled WGS sequence"/>
</dbReference>
<dbReference type="Proteomes" id="UP001156216">
    <property type="component" value="Chromosome"/>
</dbReference>
<dbReference type="Proteomes" id="UP000095576">
    <property type="component" value="Unassembled WGS sequence"/>
</dbReference>
<evidence type="ECO:0000313" key="25">
    <source>
        <dbReference type="Proteomes" id="UP000460317"/>
    </source>
</evidence>
<dbReference type="EMBL" id="CP083680">
    <property type="protein sequence ID" value="UYU68402.1"/>
    <property type="molecule type" value="Genomic_DNA"/>
</dbReference>